<dbReference type="PROSITE" id="PS51826">
    <property type="entry name" value="PSBD"/>
    <property type="match status" value="1"/>
</dbReference>
<feature type="region of interest" description="Disordered" evidence="7">
    <location>
        <begin position="79"/>
        <end position="125"/>
    </location>
</feature>
<dbReference type="InterPro" id="IPR050743">
    <property type="entry name" value="2-oxoacid_DH_E2_comp"/>
</dbReference>
<dbReference type="InterPro" id="IPR004167">
    <property type="entry name" value="PSBD"/>
</dbReference>
<dbReference type="InterPro" id="IPR000089">
    <property type="entry name" value="Biotin_lipoyl"/>
</dbReference>
<evidence type="ECO:0000259" key="8">
    <source>
        <dbReference type="PROSITE" id="PS50968"/>
    </source>
</evidence>
<keyword evidence="5 6" id="KW-0012">Acyltransferase</keyword>
<evidence type="ECO:0000256" key="2">
    <source>
        <dbReference type="ARBA" id="ARBA00007317"/>
    </source>
</evidence>
<evidence type="ECO:0000256" key="1">
    <source>
        <dbReference type="ARBA" id="ARBA00001938"/>
    </source>
</evidence>
<dbReference type="InterPro" id="IPR036625">
    <property type="entry name" value="E3-bd_dom_sf"/>
</dbReference>
<comment type="caution">
    <text evidence="10">The sequence shown here is derived from an EMBL/GenBank/DDBJ whole genome shotgun (WGS) entry which is preliminary data.</text>
</comment>
<evidence type="ECO:0000256" key="4">
    <source>
        <dbReference type="ARBA" id="ARBA00022823"/>
    </source>
</evidence>
<feature type="domain" description="Peripheral subunit-binding (PSBD)" evidence="9">
    <location>
        <begin position="126"/>
        <end position="163"/>
    </location>
</feature>
<feature type="domain" description="Lipoyl-binding" evidence="8">
    <location>
        <begin position="2"/>
        <end position="77"/>
    </location>
</feature>
<comment type="cofactor">
    <cofactor evidence="1 6">
        <name>(R)-lipoate</name>
        <dbReference type="ChEBI" id="CHEBI:83088"/>
    </cofactor>
</comment>
<dbReference type="PROSITE" id="PS50968">
    <property type="entry name" value="BIOTINYL_LIPOYL"/>
    <property type="match status" value="1"/>
</dbReference>
<evidence type="ECO:0000256" key="7">
    <source>
        <dbReference type="SAM" id="MobiDB-lite"/>
    </source>
</evidence>
<dbReference type="GO" id="GO:0031405">
    <property type="term" value="F:lipoic acid binding"/>
    <property type="evidence" value="ECO:0007669"/>
    <property type="project" value="TreeGrafter"/>
</dbReference>
<dbReference type="EC" id="2.3.1.-" evidence="6"/>
<dbReference type="InterPro" id="IPR001078">
    <property type="entry name" value="2-oxoacid_DH_actylTfrase"/>
</dbReference>
<dbReference type="Pfam" id="PF02817">
    <property type="entry name" value="E3_binding"/>
    <property type="match status" value="2"/>
</dbReference>
<dbReference type="EMBL" id="DSMG01000054">
    <property type="protein sequence ID" value="HDX30843.1"/>
    <property type="molecule type" value="Genomic_DNA"/>
</dbReference>
<organism evidence="10">
    <name type="scientific">Caldilinea aerophila</name>
    <dbReference type="NCBI Taxonomy" id="133453"/>
    <lineage>
        <taxon>Bacteria</taxon>
        <taxon>Bacillati</taxon>
        <taxon>Chloroflexota</taxon>
        <taxon>Caldilineae</taxon>
        <taxon>Caldilineales</taxon>
        <taxon>Caldilineaceae</taxon>
        <taxon>Caldilinea</taxon>
    </lineage>
</organism>
<dbReference type="SUPFAM" id="SSF47005">
    <property type="entry name" value="Peripheral subunit-binding domain of 2-oxo acid dehydrogenase complex"/>
    <property type="match status" value="1"/>
</dbReference>
<dbReference type="GO" id="GO:0005737">
    <property type="term" value="C:cytoplasm"/>
    <property type="evidence" value="ECO:0007669"/>
    <property type="project" value="TreeGrafter"/>
</dbReference>
<dbReference type="GO" id="GO:0016407">
    <property type="term" value="F:acetyltransferase activity"/>
    <property type="evidence" value="ECO:0007669"/>
    <property type="project" value="TreeGrafter"/>
</dbReference>
<dbReference type="Pfam" id="PF00364">
    <property type="entry name" value="Biotin_lipoyl"/>
    <property type="match status" value="1"/>
</dbReference>
<dbReference type="InterPro" id="IPR003016">
    <property type="entry name" value="2-oxoA_DH_lipoyl-BS"/>
</dbReference>
<dbReference type="PANTHER" id="PTHR43178:SF5">
    <property type="entry name" value="LIPOAMIDE ACYLTRANSFERASE COMPONENT OF BRANCHED-CHAIN ALPHA-KETO ACID DEHYDROGENASE COMPLEX, MITOCHONDRIAL"/>
    <property type="match status" value="1"/>
</dbReference>
<evidence type="ECO:0000256" key="3">
    <source>
        <dbReference type="ARBA" id="ARBA00022679"/>
    </source>
</evidence>
<comment type="similarity">
    <text evidence="2 6">Belongs to the 2-oxoacid dehydrogenase family.</text>
</comment>
<evidence type="ECO:0000256" key="6">
    <source>
        <dbReference type="RuleBase" id="RU003423"/>
    </source>
</evidence>
<dbReference type="Gene3D" id="4.10.320.10">
    <property type="entry name" value="E3-binding domain"/>
    <property type="match status" value="1"/>
</dbReference>
<dbReference type="Pfam" id="PF00198">
    <property type="entry name" value="2-oxoacid_dh"/>
    <property type="match status" value="1"/>
</dbReference>
<dbReference type="AlphaFoldDB" id="A0A7C1J9M1"/>
<dbReference type="InterPro" id="IPR011053">
    <property type="entry name" value="Single_hybrid_motif"/>
</dbReference>
<dbReference type="PROSITE" id="PS00189">
    <property type="entry name" value="LIPOYL"/>
    <property type="match status" value="1"/>
</dbReference>
<dbReference type="InterPro" id="IPR023213">
    <property type="entry name" value="CAT-like_dom_sf"/>
</dbReference>
<name>A0A7C1J9M1_9CHLR</name>
<keyword evidence="4 6" id="KW-0450">Lipoyl</keyword>
<dbReference type="SUPFAM" id="SSF52777">
    <property type="entry name" value="CoA-dependent acyltransferases"/>
    <property type="match status" value="1"/>
</dbReference>
<keyword evidence="3 6" id="KW-0808">Transferase</keyword>
<sequence>MPTPIVMPKQGNTVESVIIVDWKKRVGERIEAGDTLCEVETDKATMEVPSPVAGVLLKTLYSVGDEVPVMTTIAWIGEPGEAVPDGEEQAGSSEEIAPQTTASVEAPTGAPAPPPSPVPASDLQTPISPRARHLAERKGVDTSALKGSGPGGRIIERDVQAAIAAQPKLTPVAKAMVAEGGYAVPAQGSGPGGRITSKDLVRAEEQESASAPAVRATAPAAAAVQAPAFVPRPAPLAPGEVEIIPVKGVRKVIAERMLQSLQTTAQLTIHASADARALQALRRRFKESPEAMGLRGITINDLVLFAVARTLPTHPGLNALFNGTEIHQYRSVHLGVAVDTPRGLMVPVIRAAETLSLRQLSAEAKRLAAACLESKITPDELTGGTFTVTNLGAFGVESFTPVLNPPQVAILGVCAIQPKAVETDGEVQFIPHIGLSLTINHQVVDGAPAARFLQALGQAIAAIDLLLVG</sequence>
<evidence type="ECO:0000313" key="10">
    <source>
        <dbReference type="EMBL" id="HDX30843.1"/>
    </source>
</evidence>
<dbReference type="Gene3D" id="2.40.50.100">
    <property type="match status" value="1"/>
</dbReference>
<dbReference type="Gene3D" id="3.30.559.10">
    <property type="entry name" value="Chloramphenicol acetyltransferase-like domain"/>
    <property type="match status" value="1"/>
</dbReference>
<proteinExistence type="inferred from homology"/>
<protein>
    <recommendedName>
        <fullName evidence="6">Dihydrolipoamide acetyltransferase component of pyruvate dehydrogenase complex</fullName>
        <ecNumber evidence="6">2.3.1.-</ecNumber>
    </recommendedName>
</protein>
<dbReference type="CDD" id="cd06849">
    <property type="entry name" value="lipoyl_domain"/>
    <property type="match status" value="1"/>
</dbReference>
<accession>A0A7C1J9M1</accession>
<reference evidence="10" key="1">
    <citation type="journal article" date="2020" name="mSystems">
        <title>Genome- and Community-Level Interaction Insights into Carbon Utilization and Element Cycling Functions of Hydrothermarchaeota in Hydrothermal Sediment.</title>
        <authorList>
            <person name="Zhou Z."/>
            <person name="Liu Y."/>
            <person name="Xu W."/>
            <person name="Pan J."/>
            <person name="Luo Z.H."/>
            <person name="Li M."/>
        </authorList>
    </citation>
    <scope>NUCLEOTIDE SEQUENCE [LARGE SCALE GENOMIC DNA]</scope>
    <source>
        <strain evidence="10">SpSt-289</strain>
    </source>
</reference>
<dbReference type="SUPFAM" id="SSF51230">
    <property type="entry name" value="Single hybrid motif"/>
    <property type="match status" value="1"/>
</dbReference>
<dbReference type="PANTHER" id="PTHR43178">
    <property type="entry name" value="DIHYDROLIPOAMIDE ACETYLTRANSFERASE COMPONENT OF PYRUVATE DEHYDROGENASE COMPLEX"/>
    <property type="match status" value="1"/>
</dbReference>
<gene>
    <name evidence="10" type="ORF">ENQ20_05045</name>
</gene>
<evidence type="ECO:0000259" key="9">
    <source>
        <dbReference type="PROSITE" id="PS51826"/>
    </source>
</evidence>
<evidence type="ECO:0000256" key="5">
    <source>
        <dbReference type="ARBA" id="ARBA00023315"/>
    </source>
</evidence>